<dbReference type="CDD" id="cd02947">
    <property type="entry name" value="TRX_family"/>
    <property type="match status" value="1"/>
</dbReference>
<dbReference type="PROSITE" id="PS51352">
    <property type="entry name" value="THIOREDOXIN_2"/>
    <property type="match status" value="1"/>
</dbReference>
<reference evidence="2 3" key="1">
    <citation type="journal article" date="2016" name="Sci. Rep.">
        <title>Complete genome sequence and transcriptomic analysis of a novel marine strain Bacillus weihaiensis reveals the mechanism of brown algae degradation.</title>
        <authorList>
            <person name="Zhu Y."/>
            <person name="Chen P."/>
            <person name="Bao Y."/>
            <person name="Men Y."/>
            <person name="Zeng Y."/>
            <person name="Yang J."/>
            <person name="Sun J."/>
            <person name="Sun Y."/>
        </authorList>
    </citation>
    <scope>NUCLEOTIDE SEQUENCE [LARGE SCALE GENOMIC DNA]</scope>
    <source>
        <strain evidence="2 3">Alg07</strain>
    </source>
</reference>
<dbReference type="InterPro" id="IPR036249">
    <property type="entry name" value="Thioredoxin-like_sf"/>
</dbReference>
<dbReference type="KEGG" id="bwh:A9C19_16180"/>
<dbReference type="InterPro" id="IPR013766">
    <property type="entry name" value="Thioredoxin_domain"/>
</dbReference>
<dbReference type="SUPFAM" id="SSF52833">
    <property type="entry name" value="Thioredoxin-like"/>
    <property type="match status" value="1"/>
</dbReference>
<gene>
    <name evidence="2" type="ORF">A9C19_16180</name>
</gene>
<dbReference type="STRING" id="1547283.A9C19_16180"/>
<dbReference type="OrthoDB" id="32134at2"/>
<dbReference type="AlphaFoldDB" id="A0A1L3MUX2"/>
<keyword evidence="3" id="KW-1185">Reference proteome</keyword>
<proteinExistence type="predicted"/>
<protein>
    <submittedName>
        <fullName evidence="2">Thiol reductase thioredoxin</fullName>
    </submittedName>
</protein>
<organism evidence="2 3">
    <name type="scientific">Bacillus weihaiensis</name>
    <dbReference type="NCBI Taxonomy" id="1547283"/>
    <lineage>
        <taxon>Bacteria</taxon>
        <taxon>Bacillati</taxon>
        <taxon>Bacillota</taxon>
        <taxon>Bacilli</taxon>
        <taxon>Bacillales</taxon>
        <taxon>Bacillaceae</taxon>
        <taxon>Bacillus</taxon>
    </lineage>
</organism>
<feature type="domain" description="Thioredoxin" evidence="1">
    <location>
        <begin position="37"/>
        <end position="155"/>
    </location>
</feature>
<dbReference type="Proteomes" id="UP000181936">
    <property type="component" value="Chromosome"/>
</dbReference>
<sequence length="157" mass="17916">MKKILIFGSIILVLFGTLAFVTSYQNKQKAEGNMYNKASLDPATISLLDDANYQNIILPEELETKLEKKEDTIVYFFSPKCDHCIATTPVLMPLANDLDVEVKQFNLLEFEDGWRDYNITGTPTLVHFQDGEEVARSEGSNTEEAFRELLEEWKQGE</sequence>
<evidence type="ECO:0000313" key="3">
    <source>
        <dbReference type="Proteomes" id="UP000181936"/>
    </source>
</evidence>
<evidence type="ECO:0000259" key="1">
    <source>
        <dbReference type="PROSITE" id="PS51352"/>
    </source>
</evidence>
<evidence type="ECO:0000313" key="2">
    <source>
        <dbReference type="EMBL" id="APH06155.1"/>
    </source>
</evidence>
<dbReference type="Gene3D" id="3.40.30.10">
    <property type="entry name" value="Glutaredoxin"/>
    <property type="match status" value="1"/>
</dbReference>
<dbReference type="EMBL" id="CP016020">
    <property type="protein sequence ID" value="APH06155.1"/>
    <property type="molecule type" value="Genomic_DNA"/>
</dbReference>
<name>A0A1L3MUX2_9BACI</name>
<dbReference type="RefSeq" id="WP_072580957.1">
    <property type="nucleotide sequence ID" value="NZ_CP016020.1"/>
</dbReference>
<accession>A0A1L3MUX2</accession>
<dbReference type="Pfam" id="PF00085">
    <property type="entry name" value="Thioredoxin"/>
    <property type="match status" value="1"/>
</dbReference>